<evidence type="ECO:0000259" key="2">
    <source>
        <dbReference type="Pfam" id="PF09992"/>
    </source>
</evidence>
<dbReference type="EMBL" id="QWET01000001">
    <property type="protein sequence ID" value="RIH67180.1"/>
    <property type="molecule type" value="Genomic_DNA"/>
</dbReference>
<feature type="signal peptide" evidence="1">
    <location>
        <begin position="1"/>
        <end position="22"/>
    </location>
</feature>
<evidence type="ECO:0000313" key="3">
    <source>
        <dbReference type="EMBL" id="RIH67180.1"/>
    </source>
</evidence>
<dbReference type="Proteomes" id="UP000266441">
    <property type="component" value="Unassembled WGS sequence"/>
</dbReference>
<evidence type="ECO:0000313" key="4">
    <source>
        <dbReference type="Proteomes" id="UP000266441"/>
    </source>
</evidence>
<dbReference type="PANTHER" id="PTHR40446">
    <property type="entry name" value="N-ACETYLGLUCOSAMINE-1-PHOSPHODIESTER ALPHA-N-ACETYLGLUCOSAMINIDASE"/>
    <property type="match status" value="1"/>
</dbReference>
<keyword evidence="4" id="KW-1185">Reference proteome</keyword>
<reference evidence="3 4" key="1">
    <citation type="journal article" date="2015" name="Int. J. Syst. Evol. Microbiol.">
        <title>Mariniphaga sediminis sp. nov., isolated from coastal sediment.</title>
        <authorList>
            <person name="Wang F.Q."/>
            <person name="Shen Q.Y."/>
            <person name="Chen G.J."/>
            <person name="Du Z.J."/>
        </authorList>
    </citation>
    <scope>NUCLEOTIDE SEQUENCE [LARGE SCALE GENOMIC DNA]</scope>
    <source>
        <strain evidence="3 4">SY21</strain>
    </source>
</reference>
<gene>
    <name evidence="3" type="ORF">D1164_01780</name>
</gene>
<protein>
    <submittedName>
        <fullName evidence="3">Phosphodiester glycosidase family protein</fullName>
    </submittedName>
</protein>
<keyword evidence="3" id="KW-0326">Glycosidase</keyword>
<evidence type="ECO:0000256" key="1">
    <source>
        <dbReference type="SAM" id="SignalP"/>
    </source>
</evidence>
<feature type="chain" id="PRO_5017312175" evidence="1">
    <location>
        <begin position="23"/>
        <end position="293"/>
    </location>
</feature>
<organism evidence="3 4">
    <name type="scientific">Mariniphaga sediminis</name>
    <dbReference type="NCBI Taxonomy" id="1628158"/>
    <lineage>
        <taxon>Bacteria</taxon>
        <taxon>Pseudomonadati</taxon>
        <taxon>Bacteroidota</taxon>
        <taxon>Bacteroidia</taxon>
        <taxon>Marinilabiliales</taxon>
        <taxon>Prolixibacteraceae</taxon>
        <taxon>Mariniphaga</taxon>
    </lineage>
</organism>
<accession>A0A399DBE1</accession>
<dbReference type="GO" id="GO:0016798">
    <property type="term" value="F:hydrolase activity, acting on glycosyl bonds"/>
    <property type="evidence" value="ECO:0007669"/>
    <property type="project" value="UniProtKB-KW"/>
</dbReference>
<dbReference type="PANTHER" id="PTHR40446:SF2">
    <property type="entry name" value="N-ACETYLGLUCOSAMINE-1-PHOSPHODIESTER ALPHA-N-ACETYLGLUCOSAMINIDASE"/>
    <property type="match status" value="1"/>
</dbReference>
<dbReference type="InterPro" id="IPR018711">
    <property type="entry name" value="NAGPA"/>
</dbReference>
<sequence length="293" mass="32407">MKVLFRNVLLFSALFFSFQCLGNPFSQQEDSLKNFSENQPDVEKIARIDWNETFIRDGIILKSAKVELFESQQAIFFVEIDTSIAALNYFVGMPADKLLPTSTQAKEKDALIAINGSYFNMKEGPSRHFVKIENKVVAETAQSEFETRATGLFSVTHNRADIGEWSSETEMELAGNAAFALVAGPIVIDDNKKMEMWDSPFVNKRHPRSFVAFSKGKLLLGVVDGRDPGRAEGMNLHELRILARGLGCSDLLNLDGGGSSTLYVKGVSGTGIINVPSDGQERPVKSIIYLTQQ</sequence>
<name>A0A399DBE1_9BACT</name>
<keyword evidence="3" id="KW-0378">Hydrolase</keyword>
<proteinExistence type="predicted"/>
<comment type="caution">
    <text evidence="3">The sequence shown here is derived from an EMBL/GenBank/DDBJ whole genome shotgun (WGS) entry which is preliminary data.</text>
</comment>
<feature type="domain" description="Phosphodiester glycosidase" evidence="2">
    <location>
        <begin position="110"/>
        <end position="290"/>
    </location>
</feature>
<dbReference type="OrthoDB" id="9809781at2"/>
<dbReference type="AlphaFoldDB" id="A0A399DBE1"/>
<keyword evidence="1" id="KW-0732">Signal</keyword>
<dbReference type="RefSeq" id="WP_119348204.1">
    <property type="nucleotide sequence ID" value="NZ_QWET01000001.1"/>
</dbReference>
<dbReference type="Pfam" id="PF09992">
    <property type="entry name" value="NAGPA"/>
    <property type="match status" value="1"/>
</dbReference>